<reference evidence="1" key="1">
    <citation type="journal article" date="2014" name="Front. Microbiol.">
        <title>High frequency of phylogenetically diverse reductive dehalogenase-homologous genes in deep subseafloor sedimentary metagenomes.</title>
        <authorList>
            <person name="Kawai M."/>
            <person name="Futagami T."/>
            <person name="Toyoda A."/>
            <person name="Takaki Y."/>
            <person name="Nishi S."/>
            <person name="Hori S."/>
            <person name="Arai W."/>
            <person name="Tsubouchi T."/>
            <person name="Morono Y."/>
            <person name="Uchiyama I."/>
            <person name="Ito T."/>
            <person name="Fujiyama A."/>
            <person name="Inagaki F."/>
            <person name="Takami H."/>
        </authorList>
    </citation>
    <scope>NUCLEOTIDE SEQUENCE</scope>
    <source>
        <strain evidence="1">Expedition CK06-06</strain>
    </source>
</reference>
<gene>
    <name evidence="1" type="ORF">S01H4_56175</name>
</gene>
<feature type="non-terminal residue" evidence="1">
    <location>
        <position position="1"/>
    </location>
</feature>
<organism evidence="1">
    <name type="scientific">marine sediment metagenome</name>
    <dbReference type="NCBI Taxonomy" id="412755"/>
    <lineage>
        <taxon>unclassified sequences</taxon>
        <taxon>metagenomes</taxon>
        <taxon>ecological metagenomes</taxon>
    </lineage>
</organism>
<accession>X1E3T6</accession>
<sequence>DVNSYLSFVKEKANINDQASVTEMINTLAKQIEPLTLGKINRQDSHIRLVARKLLTSRNTKIEEGKITSIIETLTEKMYSHGHGIARTEAKGIGLSIEVPEKQLEDLFWKLYCEYEKELEINTPIDGEYELLEDEEKKFENFPIAVIESEKLCHKFELQLHLKKKRQIPQNPQININLNLNLPANINVNDIPQQIQQLLQQMTNQLTQQVQNLVYKEIVKQSPVIGIDVRAFGGRWIKK</sequence>
<evidence type="ECO:0000313" key="1">
    <source>
        <dbReference type="EMBL" id="GAH11849.1"/>
    </source>
</evidence>
<protein>
    <submittedName>
        <fullName evidence="1">Uncharacterized protein</fullName>
    </submittedName>
</protein>
<proteinExistence type="predicted"/>
<comment type="caution">
    <text evidence="1">The sequence shown here is derived from an EMBL/GenBank/DDBJ whole genome shotgun (WGS) entry which is preliminary data.</text>
</comment>
<name>X1E3T6_9ZZZZ</name>
<dbReference type="EMBL" id="BART01032521">
    <property type="protein sequence ID" value="GAH11849.1"/>
    <property type="molecule type" value="Genomic_DNA"/>
</dbReference>
<dbReference type="AlphaFoldDB" id="X1E3T6"/>